<reference evidence="3 4" key="1">
    <citation type="journal article" date="2016" name="Nat. Commun.">
        <title>Thousands of microbial genomes shed light on interconnected biogeochemical processes in an aquifer system.</title>
        <authorList>
            <person name="Anantharaman K."/>
            <person name="Brown C.T."/>
            <person name="Hug L.A."/>
            <person name="Sharon I."/>
            <person name="Castelle C.J."/>
            <person name="Probst A.J."/>
            <person name="Thomas B.C."/>
            <person name="Singh A."/>
            <person name="Wilkins M.J."/>
            <person name="Karaoz U."/>
            <person name="Brodie E.L."/>
            <person name="Williams K.H."/>
            <person name="Hubbard S.S."/>
            <person name="Banfield J.F."/>
        </authorList>
    </citation>
    <scope>NUCLEOTIDE SEQUENCE [LARGE SCALE GENOMIC DNA]</scope>
</reference>
<evidence type="ECO:0000313" key="4">
    <source>
        <dbReference type="Proteomes" id="UP000178510"/>
    </source>
</evidence>
<dbReference type="PANTHER" id="PTHR13420">
    <property type="entry name" value="UPF0235 PROTEIN C15ORF40"/>
    <property type="match status" value="1"/>
</dbReference>
<dbReference type="InterPro" id="IPR003746">
    <property type="entry name" value="DUF167"/>
</dbReference>
<dbReference type="InterPro" id="IPR036591">
    <property type="entry name" value="YggU-like_sf"/>
</dbReference>
<evidence type="ECO:0000313" key="3">
    <source>
        <dbReference type="EMBL" id="OHA04163.1"/>
    </source>
</evidence>
<accession>A0A1G2KXI6</accession>
<organism evidence="3 4">
    <name type="scientific">Candidatus Sungbacteria bacterium RIFCSPHIGHO2_02_FULL_52_23</name>
    <dbReference type="NCBI Taxonomy" id="1802274"/>
    <lineage>
        <taxon>Bacteria</taxon>
        <taxon>Candidatus Sungiibacteriota</taxon>
    </lineage>
</organism>
<evidence type="ECO:0000256" key="2">
    <source>
        <dbReference type="HAMAP-Rule" id="MF_00634"/>
    </source>
</evidence>
<evidence type="ECO:0000256" key="1">
    <source>
        <dbReference type="ARBA" id="ARBA00010364"/>
    </source>
</evidence>
<dbReference type="SMART" id="SM01152">
    <property type="entry name" value="DUF167"/>
    <property type="match status" value="1"/>
</dbReference>
<dbReference type="GO" id="GO:0005737">
    <property type="term" value="C:cytoplasm"/>
    <property type="evidence" value="ECO:0007669"/>
    <property type="project" value="TreeGrafter"/>
</dbReference>
<dbReference type="PANTHER" id="PTHR13420:SF7">
    <property type="entry name" value="UPF0235 PROTEIN C15ORF40"/>
    <property type="match status" value="1"/>
</dbReference>
<gene>
    <name evidence="3" type="ORF">A3J58_01660</name>
</gene>
<proteinExistence type="inferred from homology"/>
<dbReference type="NCBIfam" id="TIGR00251">
    <property type="entry name" value="DUF167 family protein"/>
    <property type="match status" value="1"/>
</dbReference>
<dbReference type="SUPFAM" id="SSF69786">
    <property type="entry name" value="YggU-like"/>
    <property type="match status" value="1"/>
</dbReference>
<dbReference type="EMBL" id="MHQM01000011">
    <property type="protein sequence ID" value="OHA04163.1"/>
    <property type="molecule type" value="Genomic_DNA"/>
</dbReference>
<dbReference type="Pfam" id="PF02594">
    <property type="entry name" value="DUF167"/>
    <property type="match status" value="1"/>
</dbReference>
<comment type="similarity">
    <text evidence="1 2">Belongs to the UPF0235 family.</text>
</comment>
<dbReference type="STRING" id="1802274.A3J58_01660"/>
<comment type="caution">
    <text evidence="3">The sequence shown here is derived from an EMBL/GenBank/DDBJ whole genome shotgun (WGS) entry which is preliminary data.</text>
</comment>
<sequence>MRIFVKAKPRAKHASVKRIEENRFEIAVRAAPQDGKANDAISRALAEYLDIARSRIRLIAGAGAKQKVFEIADSKDLLIK</sequence>
<dbReference type="Gene3D" id="3.30.1200.10">
    <property type="entry name" value="YggU-like"/>
    <property type="match status" value="1"/>
</dbReference>
<protein>
    <recommendedName>
        <fullName evidence="2">UPF0235 protein A3J58_01660</fullName>
    </recommendedName>
</protein>
<name>A0A1G2KXI6_9BACT</name>
<dbReference type="Proteomes" id="UP000178510">
    <property type="component" value="Unassembled WGS sequence"/>
</dbReference>
<dbReference type="HAMAP" id="MF_00634">
    <property type="entry name" value="UPF0235"/>
    <property type="match status" value="1"/>
</dbReference>
<dbReference type="AlphaFoldDB" id="A0A1G2KXI6"/>